<dbReference type="Pfam" id="PF08448">
    <property type="entry name" value="PAS_4"/>
    <property type="match status" value="1"/>
</dbReference>
<dbReference type="InterPro" id="IPR029787">
    <property type="entry name" value="Nucleotide_cyclase"/>
</dbReference>
<evidence type="ECO:0000259" key="5">
    <source>
        <dbReference type="PROSITE" id="PS50887"/>
    </source>
</evidence>
<feature type="domain" description="PAS" evidence="2">
    <location>
        <begin position="251"/>
        <end position="287"/>
    </location>
</feature>
<dbReference type="PROSITE" id="PS51257">
    <property type="entry name" value="PROKAR_LIPOPROTEIN"/>
    <property type="match status" value="1"/>
</dbReference>
<protein>
    <submittedName>
        <fullName evidence="6">Diguanylate cyclase/phosphodiesterase (GGDEF &amp; EAL domains) with PAS/PAC sensor(S)</fullName>
    </submittedName>
</protein>
<keyword evidence="1" id="KW-1133">Transmembrane helix</keyword>
<dbReference type="InterPro" id="IPR000160">
    <property type="entry name" value="GGDEF_dom"/>
</dbReference>
<dbReference type="SMART" id="SM00052">
    <property type="entry name" value="EAL"/>
    <property type="match status" value="1"/>
</dbReference>
<dbReference type="EMBL" id="UOFY01000008">
    <property type="protein sequence ID" value="VAX06523.1"/>
    <property type="molecule type" value="Genomic_DNA"/>
</dbReference>
<dbReference type="Gene3D" id="3.30.450.20">
    <property type="entry name" value="PAS domain"/>
    <property type="match status" value="1"/>
</dbReference>
<dbReference type="AlphaFoldDB" id="A0A3B1B3J5"/>
<dbReference type="PROSITE" id="PS50883">
    <property type="entry name" value="EAL"/>
    <property type="match status" value="1"/>
</dbReference>
<dbReference type="SUPFAM" id="SSF55785">
    <property type="entry name" value="PYP-like sensor domain (PAS domain)"/>
    <property type="match status" value="1"/>
</dbReference>
<keyword evidence="1" id="KW-0472">Membrane</keyword>
<dbReference type="Pfam" id="PF09984">
    <property type="entry name" value="sCache_4"/>
    <property type="match status" value="1"/>
</dbReference>
<dbReference type="CDD" id="cd00130">
    <property type="entry name" value="PAS"/>
    <property type="match status" value="1"/>
</dbReference>
<dbReference type="InterPro" id="IPR019247">
    <property type="entry name" value="Histidine_kinase_BarA_N"/>
</dbReference>
<dbReference type="CDD" id="cd01948">
    <property type="entry name" value="EAL"/>
    <property type="match status" value="1"/>
</dbReference>
<dbReference type="CDD" id="cd01949">
    <property type="entry name" value="GGDEF"/>
    <property type="match status" value="1"/>
</dbReference>
<evidence type="ECO:0000259" key="2">
    <source>
        <dbReference type="PROSITE" id="PS50112"/>
    </source>
</evidence>
<dbReference type="SMART" id="SM00304">
    <property type="entry name" value="HAMP"/>
    <property type="match status" value="1"/>
</dbReference>
<gene>
    <name evidence="6" type="ORF">MNBD_GAMMA25-1921</name>
</gene>
<dbReference type="PANTHER" id="PTHR44757">
    <property type="entry name" value="DIGUANYLATE CYCLASE DGCP"/>
    <property type="match status" value="1"/>
</dbReference>
<feature type="domain" description="GGDEF" evidence="5">
    <location>
        <begin position="413"/>
        <end position="546"/>
    </location>
</feature>
<sequence>MNNLSIKTKVLLITIIPVLITACLLSFSFVKERLKDTERVLNEKGWTVSKYLAPALEYSLLSGNKNHIDSLIKNSLSISNVSSITVLDANQHIITHQSIDNTEYNTAHENHSNGTLFSTQIYRSEININDYDTNRIEADKEIIGVLVVEMSRKGINLAQKEIIRNGILITLSSILFTIILALYFSNTVVSPIRLLTRGIHQIRKGILGERIYTGAGGEIAILEIGINNMSASLQLAQIKEKQRADDTLFIEKSKAQITLEAIGDGVITTDTNGFITYLNPAAENLLGVGMTNTEGMHLHDIFRLKSISGNTSICYPVSTCLEEGKSMRHDDPMILIGASNTEYIIRDNATPLLSRDGKITGMVLVFNDFTHIQRISDQLTFQATHDELTGLKNRREFERTLKELIETSDFETQEHALCFLDLDRFKIVNDTCGHVAGDALLKEVSRLIHSQVRHDDLVARLGGDEFGIILVNCTIKQAVLIAENIKETIKQHQCKWDLHVFNVGVSIGLIPVSSTDCSSAELMINADTACYIAKDNGKNQVHVYQTTDHNFLHRHNEIRWLQKINKALDSDGFELYAQTIIPINNNSSLKKYEILIRLSDSEEIILPSDFLPAAEHYSLMPEIDRWVITTFVKMLEKNNFSNFKNNKHMFSVNLSGQSICSDDFHDFVISLLKTSAVNPGLIIFEITETVAIHNYDAAIKLITRLQKLGCAFALDDFGSGISSFRYLKELPINYLKIDGHFIRNIEVSKINQSIVEAITQIAQALKLETIAEYVETEESRRLLEKFGIDYVQGSVVNMPIPLADVFRNIDQ</sequence>
<dbReference type="InterPro" id="IPR043128">
    <property type="entry name" value="Rev_trsase/Diguanyl_cyclase"/>
</dbReference>
<evidence type="ECO:0000256" key="1">
    <source>
        <dbReference type="SAM" id="Phobius"/>
    </source>
</evidence>
<dbReference type="Pfam" id="PF00990">
    <property type="entry name" value="GGDEF"/>
    <property type="match status" value="1"/>
</dbReference>
<reference evidence="6" key="1">
    <citation type="submission" date="2018-06" db="EMBL/GenBank/DDBJ databases">
        <authorList>
            <person name="Zhirakovskaya E."/>
        </authorList>
    </citation>
    <scope>NUCLEOTIDE SEQUENCE</scope>
</reference>
<feature type="domain" description="HAMP" evidence="4">
    <location>
        <begin position="186"/>
        <end position="238"/>
    </location>
</feature>
<proteinExistence type="predicted"/>
<dbReference type="SUPFAM" id="SSF55073">
    <property type="entry name" value="Nucleotide cyclase"/>
    <property type="match status" value="1"/>
</dbReference>
<organism evidence="6">
    <name type="scientific">hydrothermal vent metagenome</name>
    <dbReference type="NCBI Taxonomy" id="652676"/>
    <lineage>
        <taxon>unclassified sequences</taxon>
        <taxon>metagenomes</taxon>
        <taxon>ecological metagenomes</taxon>
    </lineage>
</organism>
<keyword evidence="1" id="KW-0812">Transmembrane</keyword>
<dbReference type="InterPro" id="IPR035919">
    <property type="entry name" value="EAL_sf"/>
</dbReference>
<evidence type="ECO:0000259" key="4">
    <source>
        <dbReference type="PROSITE" id="PS50885"/>
    </source>
</evidence>
<accession>A0A3B1B3J5</accession>
<dbReference type="CDD" id="cd06225">
    <property type="entry name" value="HAMP"/>
    <property type="match status" value="1"/>
</dbReference>
<dbReference type="SMART" id="SM00267">
    <property type="entry name" value="GGDEF"/>
    <property type="match status" value="1"/>
</dbReference>
<name>A0A3B1B3J5_9ZZZZ</name>
<dbReference type="GO" id="GO:0007165">
    <property type="term" value="P:signal transduction"/>
    <property type="evidence" value="ECO:0007669"/>
    <property type="project" value="InterPro"/>
</dbReference>
<dbReference type="InterPro" id="IPR001633">
    <property type="entry name" value="EAL_dom"/>
</dbReference>
<dbReference type="FunFam" id="3.30.70.270:FF:000001">
    <property type="entry name" value="Diguanylate cyclase domain protein"/>
    <property type="match status" value="1"/>
</dbReference>
<dbReference type="InterPro" id="IPR000014">
    <property type="entry name" value="PAS"/>
</dbReference>
<dbReference type="SUPFAM" id="SSF141868">
    <property type="entry name" value="EAL domain-like"/>
    <property type="match status" value="1"/>
</dbReference>
<dbReference type="InterPro" id="IPR003660">
    <property type="entry name" value="HAMP_dom"/>
</dbReference>
<dbReference type="Pfam" id="PF00563">
    <property type="entry name" value="EAL"/>
    <property type="match status" value="1"/>
</dbReference>
<dbReference type="PANTHER" id="PTHR44757:SF4">
    <property type="entry name" value="DIGUANYLATE CYCLASE DGCE-RELATED"/>
    <property type="match status" value="1"/>
</dbReference>
<dbReference type="NCBIfam" id="TIGR00254">
    <property type="entry name" value="GGDEF"/>
    <property type="match status" value="1"/>
</dbReference>
<dbReference type="InterPro" id="IPR035965">
    <property type="entry name" value="PAS-like_dom_sf"/>
</dbReference>
<dbReference type="Gene3D" id="3.20.20.450">
    <property type="entry name" value="EAL domain"/>
    <property type="match status" value="1"/>
</dbReference>
<dbReference type="Pfam" id="PF00672">
    <property type="entry name" value="HAMP"/>
    <property type="match status" value="1"/>
</dbReference>
<feature type="transmembrane region" description="Helical" evidence="1">
    <location>
        <begin position="12"/>
        <end position="30"/>
    </location>
</feature>
<feature type="domain" description="EAL" evidence="3">
    <location>
        <begin position="557"/>
        <end position="811"/>
    </location>
</feature>
<dbReference type="Gene3D" id="6.10.340.10">
    <property type="match status" value="1"/>
</dbReference>
<dbReference type="PROSITE" id="PS50887">
    <property type="entry name" value="GGDEF"/>
    <property type="match status" value="1"/>
</dbReference>
<dbReference type="GO" id="GO:0016020">
    <property type="term" value="C:membrane"/>
    <property type="evidence" value="ECO:0007669"/>
    <property type="project" value="InterPro"/>
</dbReference>
<dbReference type="PROSITE" id="PS50112">
    <property type="entry name" value="PAS"/>
    <property type="match status" value="1"/>
</dbReference>
<evidence type="ECO:0000313" key="6">
    <source>
        <dbReference type="EMBL" id="VAX06523.1"/>
    </source>
</evidence>
<dbReference type="InterPro" id="IPR052155">
    <property type="entry name" value="Biofilm_reg_signaling"/>
</dbReference>
<dbReference type="PROSITE" id="PS50885">
    <property type="entry name" value="HAMP"/>
    <property type="match status" value="1"/>
</dbReference>
<dbReference type="InterPro" id="IPR013656">
    <property type="entry name" value="PAS_4"/>
</dbReference>
<dbReference type="Gene3D" id="3.30.70.270">
    <property type="match status" value="1"/>
</dbReference>
<feature type="transmembrane region" description="Helical" evidence="1">
    <location>
        <begin position="162"/>
        <end position="184"/>
    </location>
</feature>
<evidence type="ECO:0000259" key="3">
    <source>
        <dbReference type="PROSITE" id="PS50883"/>
    </source>
</evidence>